<evidence type="ECO:0000256" key="1">
    <source>
        <dbReference type="SAM" id="MobiDB-lite"/>
    </source>
</evidence>
<gene>
    <name evidence="2" type="ORF">HID58_086545</name>
</gene>
<evidence type="ECO:0000313" key="2">
    <source>
        <dbReference type="EMBL" id="KAH0858284.1"/>
    </source>
</evidence>
<protein>
    <submittedName>
        <fullName evidence="2">Uncharacterized protein</fullName>
    </submittedName>
</protein>
<dbReference type="Proteomes" id="UP000824890">
    <property type="component" value="Unassembled WGS sequence"/>
</dbReference>
<evidence type="ECO:0000313" key="3">
    <source>
        <dbReference type="Proteomes" id="UP000824890"/>
    </source>
</evidence>
<accession>A0ABQ7XS44</accession>
<sequence>TRLALSMGTEMTRKVEVEKVKGRLQDRLMKRLAASAKQRRSDKLLKLRRIVKQLKQRNKLNKSKNRQFSSNIKIQYVLVLSLLDMDPDRTTSLTSDELSGTLQNSDSRSDWAL</sequence>
<feature type="region of interest" description="Disordered" evidence="1">
    <location>
        <begin position="91"/>
        <end position="113"/>
    </location>
</feature>
<dbReference type="EMBL" id="JAGKQM010000019">
    <property type="protein sequence ID" value="KAH0858284.1"/>
    <property type="molecule type" value="Genomic_DNA"/>
</dbReference>
<name>A0ABQ7XS44_BRANA</name>
<feature type="non-terminal residue" evidence="2">
    <location>
        <position position="1"/>
    </location>
</feature>
<keyword evidence="3" id="KW-1185">Reference proteome</keyword>
<comment type="caution">
    <text evidence="2">The sequence shown here is derived from an EMBL/GenBank/DDBJ whole genome shotgun (WGS) entry which is preliminary data.</text>
</comment>
<feature type="compositionally biased region" description="Polar residues" evidence="1">
    <location>
        <begin position="91"/>
        <end position="106"/>
    </location>
</feature>
<proteinExistence type="predicted"/>
<organism evidence="2 3">
    <name type="scientific">Brassica napus</name>
    <name type="common">Rape</name>
    <dbReference type="NCBI Taxonomy" id="3708"/>
    <lineage>
        <taxon>Eukaryota</taxon>
        <taxon>Viridiplantae</taxon>
        <taxon>Streptophyta</taxon>
        <taxon>Embryophyta</taxon>
        <taxon>Tracheophyta</taxon>
        <taxon>Spermatophyta</taxon>
        <taxon>Magnoliopsida</taxon>
        <taxon>eudicotyledons</taxon>
        <taxon>Gunneridae</taxon>
        <taxon>Pentapetalae</taxon>
        <taxon>rosids</taxon>
        <taxon>malvids</taxon>
        <taxon>Brassicales</taxon>
        <taxon>Brassicaceae</taxon>
        <taxon>Brassiceae</taxon>
        <taxon>Brassica</taxon>
    </lineage>
</organism>
<reference evidence="2 3" key="1">
    <citation type="submission" date="2021-05" db="EMBL/GenBank/DDBJ databases">
        <title>Genome Assembly of Synthetic Allotetraploid Brassica napus Reveals Homoeologous Exchanges between Subgenomes.</title>
        <authorList>
            <person name="Davis J.T."/>
        </authorList>
    </citation>
    <scope>NUCLEOTIDE SEQUENCE [LARGE SCALE GENOMIC DNA]</scope>
    <source>
        <strain evidence="3">cv. Da-Ae</strain>
        <tissue evidence="2">Seedling</tissue>
    </source>
</reference>